<protein>
    <submittedName>
        <fullName evidence="1">Uncharacterized protein</fullName>
    </submittedName>
</protein>
<dbReference type="Proteomes" id="UP000188947">
    <property type="component" value="Unassembled WGS sequence"/>
</dbReference>
<dbReference type="OrthoDB" id="1379364at2"/>
<organism evidence="1 2">
    <name type="scientific">Elizabethkingia meningoseptica</name>
    <name type="common">Chryseobacterium meningosepticum</name>
    <dbReference type="NCBI Taxonomy" id="238"/>
    <lineage>
        <taxon>Bacteria</taxon>
        <taxon>Pseudomonadati</taxon>
        <taxon>Bacteroidota</taxon>
        <taxon>Flavobacteriia</taxon>
        <taxon>Flavobacteriales</taxon>
        <taxon>Weeksellaceae</taxon>
        <taxon>Elizabethkingia</taxon>
    </lineage>
</organism>
<accession>A0A1V3U4L2</accession>
<dbReference type="EMBL" id="MPOG01000001">
    <property type="protein sequence ID" value="OOH97963.1"/>
    <property type="molecule type" value="Genomic_DNA"/>
</dbReference>
<sequence>MIRKKDLIKIEKELTILIKERLLTEFKNNKGKPVDQVDNIALLKTELDEENENRDKIIVASVYANARLFIRFMDDDSTSSENTQVKNNIPIEFSYNSDTDEFDIVINDVKFYENKLF</sequence>
<dbReference type="AlphaFoldDB" id="A0A1V3U4L2"/>
<dbReference type="STRING" id="238.BBD35_02650"/>
<gene>
    <name evidence="1" type="ORF">BMF97_01460</name>
</gene>
<evidence type="ECO:0000313" key="1">
    <source>
        <dbReference type="EMBL" id="OOH97963.1"/>
    </source>
</evidence>
<reference evidence="1 2" key="1">
    <citation type="submission" date="2016-11" db="EMBL/GenBank/DDBJ databases">
        <title>Genome sequence and comparative genomic analysis of clinical strain Elizabethkingia meningoseptica 61421 PRCM.</title>
        <authorList>
            <person name="Wang M."/>
            <person name="Hu S."/>
            <person name="Cao L."/>
            <person name="Jiang T."/>
            <person name="Zhou Y."/>
            <person name="Ming D."/>
        </authorList>
    </citation>
    <scope>NUCLEOTIDE SEQUENCE [LARGE SCALE GENOMIC DNA]</scope>
    <source>
        <strain evidence="1 2">61421 PRCM</strain>
    </source>
</reference>
<evidence type="ECO:0000313" key="2">
    <source>
        <dbReference type="Proteomes" id="UP000188947"/>
    </source>
</evidence>
<proteinExistence type="predicted"/>
<keyword evidence="2" id="KW-1185">Reference proteome</keyword>
<name>A0A1V3U4L2_ELIME</name>
<dbReference type="RefSeq" id="WP_069215443.1">
    <property type="nucleotide sequence ID" value="NZ_CP016378.1"/>
</dbReference>
<comment type="caution">
    <text evidence="1">The sequence shown here is derived from an EMBL/GenBank/DDBJ whole genome shotgun (WGS) entry which is preliminary data.</text>
</comment>